<evidence type="ECO:0000256" key="1">
    <source>
        <dbReference type="ARBA" id="ARBA00004123"/>
    </source>
</evidence>
<feature type="region of interest" description="Disordered" evidence="6">
    <location>
        <begin position="45"/>
        <end position="74"/>
    </location>
</feature>
<evidence type="ECO:0000313" key="9">
    <source>
        <dbReference type="Proteomes" id="UP000756346"/>
    </source>
</evidence>
<dbReference type="InterPro" id="IPR001138">
    <property type="entry name" value="Zn2Cys6_DnaBD"/>
</dbReference>
<feature type="compositionally biased region" description="Low complexity" evidence="6">
    <location>
        <begin position="56"/>
        <end position="67"/>
    </location>
</feature>
<dbReference type="GO" id="GO:0006351">
    <property type="term" value="P:DNA-templated transcription"/>
    <property type="evidence" value="ECO:0007669"/>
    <property type="project" value="InterPro"/>
</dbReference>
<evidence type="ECO:0000256" key="3">
    <source>
        <dbReference type="ARBA" id="ARBA00023015"/>
    </source>
</evidence>
<feature type="domain" description="Zn(2)-C6 fungal-type" evidence="7">
    <location>
        <begin position="82"/>
        <end position="111"/>
    </location>
</feature>
<keyword evidence="9" id="KW-1185">Reference proteome</keyword>
<dbReference type="EMBL" id="JAGTJQ010000003">
    <property type="protein sequence ID" value="KAH7035806.1"/>
    <property type="molecule type" value="Genomic_DNA"/>
</dbReference>
<accession>A0A9P9BX74</accession>
<dbReference type="CDD" id="cd12148">
    <property type="entry name" value="fungal_TF_MHR"/>
    <property type="match status" value="1"/>
</dbReference>
<gene>
    <name evidence="8" type="ORF">B0I36DRAFT_239913</name>
</gene>
<protein>
    <recommendedName>
        <fullName evidence="7">Zn(2)-C6 fungal-type domain-containing protein</fullName>
    </recommendedName>
</protein>
<evidence type="ECO:0000256" key="5">
    <source>
        <dbReference type="ARBA" id="ARBA00023242"/>
    </source>
</evidence>
<dbReference type="AlphaFoldDB" id="A0A9P9BX74"/>
<dbReference type="SUPFAM" id="SSF57701">
    <property type="entry name" value="Zn2/Cys6 DNA-binding domain"/>
    <property type="match status" value="2"/>
</dbReference>
<feature type="domain" description="Zn(2)-C6 fungal-type" evidence="7">
    <location>
        <begin position="13"/>
        <end position="43"/>
    </location>
</feature>
<dbReference type="InterPro" id="IPR036864">
    <property type="entry name" value="Zn2-C6_fun-type_DNA-bd_sf"/>
</dbReference>
<sequence length="527" mass="58183">MDSSELSATPRPACRECRARKVRCDRDGSRCGPCTRLQLGCSYAPRPRSPSTLPGDSDMAASAPSSARVTQAGLARRRSRRACDTCRLLKTRCSGTQPCSRCRQRSLACVFPPGTAASPAAADDASCPSPTTTTPPPRTSLARLTANPLQVQADIRAYFGSLSASPASIRFLHRATVLADYSQGRLDPILTATLCALGRLYTLEHSQVHVRRAEQEDAEAWLAEARRRVVEDVATATIARVQTLILILQYRVKQGSVMDAWTLVALGARLAFTLRLNYELPGLHQDPITQETHRRMIWAIWLVDKLLAGGIEDLVVCATERVHVRLPCDDYTFERGIPSRAGWLGQNVESSPSDDLALDALGFYVRDMDCRHRILNYTKTVVRQGTSPINSAGELNSLQAQLTALQRALPHDLQLTPARLRLKAHSHDLGIYVALHMAWNQSHCNLYRLLVPGMREAVADDAIKATPHEFVVHCQTACLLAAMRIASLLAHLYRAGLRRTLAIPNLIVGIYQISQIVHNLRYLLVQE</sequence>
<dbReference type="Pfam" id="PF04082">
    <property type="entry name" value="Fungal_trans"/>
    <property type="match status" value="1"/>
</dbReference>
<dbReference type="CDD" id="cd00067">
    <property type="entry name" value="GAL4"/>
    <property type="match status" value="2"/>
</dbReference>
<feature type="region of interest" description="Disordered" evidence="6">
    <location>
        <begin position="119"/>
        <end position="140"/>
    </location>
</feature>
<dbReference type="SMART" id="SM00066">
    <property type="entry name" value="GAL4"/>
    <property type="match status" value="2"/>
</dbReference>
<feature type="compositionally biased region" description="Low complexity" evidence="6">
    <location>
        <begin position="119"/>
        <end position="132"/>
    </location>
</feature>
<reference evidence="8" key="1">
    <citation type="journal article" date="2021" name="Nat. Commun.">
        <title>Genetic determinants of endophytism in the Arabidopsis root mycobiome.</title>
        <authorList>
            <person name="Mesny F."/>
            <person name="Miyauchi S."/>
            <person name="Thiergart T."/>
            <person name="Pickel B."/>
            <person name="Atanasova L."/>
            <person name="Karlsson M."/>
            <person name="Huettel B."/>
            <person name="Barry K.W."/>
            <person name="Haridas S."/>
            <person name="Chen C."/>
            <person name="Bauer D."/>
            <person name="Andreopoulos W."/>
            <person name="Pangilinan J."/>
            <person name="LaButti K."/>
            <person name="Riley R."/>
            <person name="Lipzen A."/>
            <person name="Clum A."/>
            <person name="Drula E."/>
            <person name="Henrissat B."/>
            <person name="Kohler A."/>
            <person name="Grigoriev I.V."/>
            <person name="Martin F.M."/>
            <person name="Hacquard S."/>
        </authorList>
    </citation>
    <scope>NUCLEOTIDE SEQUENCE</scope>
    <source>
        <strain evidence="8">MPI-CAGE-CH-0230</strain>
    </source>
</reference>
<dbReference type="GO" id="GO:0000981">
    <property type="term" value="F:DNA-binding transcription factor activity, RNA polymerase II-specific"/>
    <property type="evidence" value="ECO:0007669"/>
    <property type="project" value="InterPro"/>
</dbReference>
<comment type="subcellular location">
    <subcellularLocation>
        <location evidence="1">Nucleus</location>
    </subcellularLocation>
</comment>
<dbReference type="InterPro" id="IPR050815">
    <property type="entry name" value="TF_fung"/>
</dbReference>
<dbReference type="RefSeq" id="XP_046015899.1">
    <property type="nucleotide sequence ID" value="XM_046149724.1"/>
</dbReference>
<comment type="caution">
    <text evidence="8">The sequence shown here is derived from an EMBL/GenBank/DDBJ whole genome shotgun (WGS) entry which is preliminary data.</text>
</comment>
<feature type="non-terminal residue" evidence="8">
    <location>
        <position position="527"/>
    </location>
</feature>
<evidence type="ECO:0000256" key="2">
    <source>
        <dbReference type="ARBA" id="ARBA00022723"/>
    </source>
</evidence>
<keyword evidence="3" id="KW-0805">Transcription regulation</keyword>
<name>A0A9P9BX74_9PEZI</name>
<dbReference type="GO" id="GO:0005634">
    <property type="term" value="C:nucleus"/>
    <property type="evidence" value="ECO:0007669"/>
    <property type="project" value="UniProtKB-SubCell"/>
</dbReference>
<keyword evidence="2" id="KW-0479">Metal-binding</keyword>
<keyword evidence="4" id="KW-0804">Transcription</keyword>
<evidence type="ECO:0000256" key="6">
    <source>
        <dbReference type="SAM" id="MobiDB-lite"/>
    </source>
</evidence>
<dbReference type="Pfam" id="PF00172">
    <property type="entry name" value="Zn_clus"/>
    <property type="match status" value="2"/>
</dbReference>
<dbReference type="GeneID" id="70179270"/>
<dbReference type="GO" id="GO:0003677">
    <property type="term" value="F:DNA binding"/>
    <property type="evidence" value="ECO:0007669"/>
    <property type="project" value="InterPro"/>
</dbReference>
<dbReference type="GO" id="GO:0008270">
    <property type="term" value="F:zinc ion binding"/>
    <property type="evidence" value="ECO:0007669"/>
    <property type="project" value="InterPro"/>
</dbReference>
<organism evidence="8 9">
    <name type="scientific">Microdochium trichocladiopsis</name>
    <dbReference type="NCBI Taxonomy" id="1682393"/>
    <lineage>
        <taxon>Eukaryota</taxon>
        <taxon>Fungi</taxon>
        <taxon>Dikarya</taxon>
        <taxon>Ascomycota</taxon>
        <taxon>Pezizomycotina</taxon>
        <taxon>Sordariomycetes</taxon>
        <taxon>Xylariomycetidae</taxon>
        <taxon>Xylariales</taxon>
        <taxon>Microdochiaceae</taxon>
        <taxon>Microdochium</taxon>
    </lineage>
</organism>
<dbReference type="PANTHER" id="PTHR47338">
    <property type="entry name" value="ZN(II)2CYS6 TRANSCRIPTION FACTOR (EUROFUNG)-RELATED"/>
    <property type="match status" value="1"/>
</dbReference>
<dbReference type="Gene3D" id="4.10.240.10">
    <property type="entry name" value="Zn(2)-C6 fungal-type DNA-binding domain"/>
    <property type="match status" value="2"/>
</dbReference>
<dbReference type="PROSITE" id="PS50048">
    <property type="entry name" value="ZN2_CY6_FUNGAL_2"/>
    <property type="match status" value="2"/>
</dbReference>
<evidence type="ECO:0000313" key="8">
    <source>
        <dbReference type="EMBL" id="KAH7035806.1"/>
    </source>
</evidence>
<dbReference type="PROSITE" id="PS00463">
    <property type="entry name" value="ZN2_CY6_FUNGAL_1"/>
    <property type="match status" value="2"/>
</dbReference>
<evidence type="ECO:0000256" key="4">
    <source>
        <dbReference type="ARBA" id="ARBA00023163"/>
    </source>
</evidence>
<dbReference type="PANTHER" id="PTHR47338:SF7">
    <property type="entry name" value="ZN(II)2CYS6 TRANSCRIPTION FACTOR (EUROFUNG)"/>
    <property type="match status" value="1"/>
</dbReference>
<dbReference type="InterPro" id="IPR007219">
    <property type="entry name" value="XnlR_reg_dom"/>
</dbReference>
<dbReference type="Proteomes" id="UP000756346">
    <property type="component" value="Unassembled WGS sequence"/>
</dbReference>
<proteinExistence type="predicted"/>
<keyword evidence="5" id="KW-0539">Nucleus</keyword>
<dbReference type="OrthoDB" id="4685598at2759"/>
<evidence type="ECO:0000259" key="7">
    <source>
        <dbReference type="PROSITE" id="PS50048"/>
    </source>
</evidence>